<dbReference type="PATRIC" id="fig|908809.3.peg.821"/>
<dbReference type="PROSITE" id="PS50801">
    <property type="entry name" value="STAS"/>
    <property type="match status" value="1"/>
</dbReference>
<dbReference type="NCBIfam" id="TIGR02886">
    <property type="entry name" value="spore_II_AA"/>
    <property type="match status" value="1"/>
</dbReference>
<evidence type="ECO:0000256" key="6">
    <source>
        <dbReference type="RuleBase" id="RU003749"/>
    </source>
</evidence>
<keyword evidence="5" id="KW-0749">Sporulation</keyword>
<comment type="function">
    <text evidence="1">In the phosphorylated form it could act as an anti-anti-sigma factor that counteracts SpoIIAB and thus releases sigma f from inhibition.</text>
</comment>
<evidence type="ECO:0000256" key="1">
    <source>
        <dbReference type="ARBA" id="ARBA00001976"/>
    </source>
</evidence>
<dbReference type="NCBIfam" id="TIGR00377">
    <property type="entry name" value="ant_ant_sig"/>
    <property type="match status" value="1"/>
</dbReference>
<keyword evidence="9" id="KW-1185">Reference proteome</keyword>
<dbReference type="InterPro" id="IPR003658">
    <property type="entry name" value="Anti-sigma_ant"/>
</dbReference>
<dbReference type="AlphaFoldDB" id="A0A0R3K3G9"/>
<dbReference type="STRING" id="908809.ABG79_00812"/>
<proteinExistence type="inferred from homology"/>
<reference evidence="8 9" key="1">
    <citation type="submission" date="2015-09" db="EMBL/GenBank/DDBJ databases">
        <title>Draft genome sequence of a Caloramator mitchellensis, a moderate thermophile from the Great Artesian Basin of Australia.</title>
        <authorList>
            <person name="Patel B.K."/>
        </authorList>
    </citation>
    <scope>NUCLEOTIDE SEQUENCE [LARGE SCALE GENOMIC DNA]</scope>
    <source>
        <strain evidence="8 9">VF08</strain>
    </source>
</reference>
<dbReference type="InterPro" id="IPR002645">
    <property type="entry name" value="STAS_dom"/>
</dbReference>
<dbReference type="InterPro" id="IPR014237">
    <property type="entry name" value="Anti-sigma_F_ant"/>
</dbReference>
<dbReference type="PANTHER" id="PTHR33495">
    <property type="entry name" value="ANTI-SIGMA FACTOR ANTAGONIST TM_1081-RELATED-RELATED"/>
    <property type="match status" value="1"/>
</dbReference>
<comment type="caution">
    <text evidence="8">The sequence shown here is derived from an EMBL/GenBank/DDBJ whole genome shotgun (WGS) entry which is preliminary data.</text>
</comment>
<dbReference type="EMBL" id="LKHP01000003">
    <property type="protein sequence ID" value="KRQ87474.1"/>
    <property type="molecule type" value="Genomic_DNA"/>
</dbReference>
<dbReference type="Gene3D" id="3.30.750.24">
    <property type="entry name" value="STAS domain"/>
    <property type="match status" value="1"/>
</dbReference>
<dbReference type="PANTHER" id="PTHR33495:SF2">
    <property type="entry name" value="ANTI-SIGMA FACTOR ANTAGONIST TM_1081-RELATED"/>
    <property type="match status" value="1"/>
</dbReference>
<keyword evidence="4" id="KW-0597">Phosphoprotein</keyword>
<evidence type="ECO:0000256" key="3">
    <source>
        <dbReference type="ARBA" id="ARBA00020784"/>
    </source>
</evidence>
<dbReference type="GO" id="GO:0030435">
    <property type="term" value="P:sporulation resulting in formation of a cellular spore"/>
    <property type="evidence" value="ECO:0007669"/>
    <property type="project" value="UniProtKB-KW"/>
</dbReference>
<evidence type="ECO:0000256" key="5">
    <source>
        <dbReference type="ARBA" id="ARBA00022969"/>
    </source>
</evidence>
<comment type="similarity">
    <text evidence="2 6">Belongs to the anti-sigma-factor antagonist family.</text>
</comment>
<organism evidence="8 9">
    <name type="scientific">Caloramator mitchellensis</name>
    <dbReference type="NCBI Taxonomy" id="908809"/>
    <lineage>
        <taxon>Bacteria</taxon>
        <taxon>Bacillati</taxon>
        <taxon>Bacillota</taxon>
        <taxon>Clostridia</taxon>
        <taxon>Eubacteriales</taxon>
        <taxon>Clostridiaceae</taxon>
        <taxon>Caloramator</taxon>
    </lineage>
</organism>
<accession>A0A0R3K3G9</accession>
<dbReference type="CDD" id="cd07043">
    <property type="entry name" value="STAS_anti-anti-sigma_factors"/>
    <property type="match status" value="1"/>
</dbReference>
<dbReference type="InterPro" id="IPR036513">
    <property type="entry name" value="STAS_dom_sf"/>
</dbReference>
<protein>
    <recommendedName>
        <fullName evidence="3 6">Anti-sigma F factor antagonist</fullName>
    </recommendedName>
    <alternativeName>
        <fullName evidence="6">Stage II sporulation protein</fullName>
    </alternativeName>
</protein>
<evidence type="ECO:0000256" key="4">
    <source>
        <dbReference type="ARBA" id="ARBA00022553"/>
    </source>
</evidence>
<name>A0A0R3K3G9_CALMK</name>
<evidence type="ECO:0000259" key="7">
    <source>
        <dbReference type="PROSITE" id="PS50801"/>
    </source>
</evidence>
<feature type="domain" description="STAS" evidence="7">
    <location>
        <begin position="1"/>
        <end position="111"/>
    </location>
</feature>
<evidence type="ECO:0000313" key="9">
    <source>
        <dbReference type="Proteomes" id="UP000052015"/>
    </source>
</evidence>
<evidence type="ECO:0000256" key="2">
    <source>
        <dbReference type="ARBA" id="ARBA00009013"/>
    </source>
</evidence>
<dbReference type="OrthoDB" id="9796601at2"/>
<sequence length="111" mass="12647">MQVIFEDKEKALVVKLIGELDHHTAEEVRIKIDNKIDEIGAKNLIFDFNGVNFMDSSGIGVVIGRYRRVKELDGKVSIINLKPNIRKVFELGGMFKIIKEYNGLQQALLEM</sequence>
<dbReference type="GO" id="GO:0045152">
    <property type="term" value="F:antisigma factor binding"/>
    <property type="evidence" value="ECO:0007669"/>
    <property type="project" value="InterPro"/>
</dbReference>
<gene>
    <name evidence="8" type="primary">spoIIAA</name>
    <name evidence="8" type="ORF">ABG79_00812</name>
</gene>
<dbReference type="Proteomes" id="UP000052015">
    <property type="component" value="Unassembled WGS sequence"/>
</dbReference>
<evidence type="ECO:0000313" key="8">
    <source>
        <dbReference type="EMBL" id="KRQ87474.1"/>
    </source>
</evidence>
<dbReference type="Pfam" id="PF01740">
    <property type="entry name" value="STAS"/>
    <property type="match status" value="1"/>
</dbReference>
<dbReference type="GO" id="GO:0043856">
    <property type="term" value="F:anti-sigma factor antagonist activity"/>
    <property type="evidence" value="ECO:0007669"/>
    <property type="project" value="InterPro"/>
</dbReference>
<dbReference type="RefSeq" id="WP_057977366.1">
    <property type="nucleotide sequence ID" value="NZ_LKHP01000003.1"/>
</dbReference>
<dbReference type="SUPFAM" id="SSF52091">
    <property type="entry name" value="SpoIIaa-like"/>
    <property type="match status" value="1"/>
</dbReference>